<organism evidence="2 3">
    <name type="scientific">Meganyctiphanes norvegica</name>
    <name type="common">Northern krill</name>
    <name type="synonym">Thysanopoda norvegica</name>
    <dbReference type="NCBI Taxonomy" id="48144"/>
    <lineage>
        <taxon>Eukaryota</taxon>
        <taxon>Metazoa</taxon>
        <taxon>Ecdysozoa</taxon>
        <taxon>Arthropoda</taxon>
        <taxon>Crustacea</taxon>
        <taxon>Multicrustacea</taxon>
        <taxon>Malacostraca</taxon>
        <taxon>Eumalacostraca</taxon>
        <taxon>Eucarida</taxon>
        <taxon>Euphausiacea</taxon>
        <taxon>Euphausiidae</taxon>
        <taxon>Meganyctiphanes</taxon>
    </lineage>
</organism>
<dbReference type="EMBL" id="CAXKWB010026025">
    <property type="protein sequence ID" value="CAL4129341.1"/>
    <property type="molecule type" value="Genomic_DNA"/>
</dbReference>
<feature type="chain" id="PRO_5043427453" description="ShKT domain-containing protein" evidence="1">
    <location>
        <begin position="20"/>
        <end position="463"/>
    </location>
</feature>
<keyword evidence="3" id="KW-1185">Reference proteome</keyword>
<accession>A0AAV2RK98</accession>
<name>A0AAV2RK98_MEGNR</name>
<comment type="caution">
    <text evidence="2">The sequence shown here is derived from an EMBL/GenBank/DDBJ whole genome shotgun (WGS) entry which is preliminary data.</text>
</comment>
<evidence type="ECO:0000313" key="3">
    <source>
        <dbReference type="Proteomes" id="UP001497623"/>
    </source>
</evidence>
<evidence type="ECO:0008006" key="4">
    <source>
        <dbReference type="Google" id="ProtNLM"/>
    </source>
</evidence>
<sequence length="463" mass="52997">MLLLFTFVIILMNVSLSKCGDGITEDFNYDTVSASDIESLKEEFLTCCKDLKSQALNHENLINDFRTIIKSEMESMKNQLYEEFSNKIKEELVDLKSKQAENGNLVKYTRNGLSNLTSELNSVSKGADSAIKEFRSTTKEMKNDINNILVELNRTASHLVLDLSTRNEPDQTENITRNIKTMSSRFNESIETIHAQLEKINLNIINNTISFEKTNEEIKDLQIKVNDIQNSSTQTFYLANTFSEMGSTYECAEYETFRTKIESSVVEVAKTCSNADTVRRLNDLKSYIKSNTELMNNTMQQNLKYRTTMQNDQDQSNTDKVIAAVKKLETNIKDKLVKQDNKRLISAISQTENNLKEHLYRNINGNSSLKLQMDNLVQITSATNDLLTPKPIAKRCKNSKWENAPGDMNVCKEVVKNQMCKNNLKLAFHCCKSCTRAKQLNKDGPHRYLNEPRRIDYIDVILS</sequence>
<dbReference type="AlphaFoldDB" id="A0AAV2RK98"/>
<evidence type="ECO:0000313" key="2">
    <source>
        <dbReference type="EMBL" id="CAL4129341.1"/>
    </source>
</evidence>
<keyword evidence="1" id="KW-0732">Signal</keyword>
<evidence type="ECO:0000256" key="1">
    <source>
        <dbReference type="SAM" id="SignalP"/>
    </source>
</evidence>
<reference evidence="2 3" key="1">
    <citation type="submission" date="2024-05" db="EMBL/GenBank/DDBJ databases">
        <authorList>
            <person name="Wallberg A."/>
        </authorList>
    </citation>
    <scope>NUCLEOTIDE SEQUENCE [LARGE SCALE GENOMIC DNA]</scope>
</reference>
<proteinExistence type="predicted"/>
<dbReference type="Proteomes" id="UP001497623">
    <property type="component" value="Unassembled WGS sequence"/>
</dbReference>
<protein>
    <recommendedName>
        <fullName evidence="4">ShKT domain-containing protein</fullName>
    </recommendedName>
</protein>
<feature type="signal peptide" evidence="1">
    <location>
        <begin position="1"/>
        <end position="19"/>
    </location>
</feature>
<gene>
    <name evidence="2" type="ORF">MNOR_LOCUS26286</name>
</gene>